<dbReference type="GO" id="GO:0030976">
    <property type="term" value="F:thiamine pyrophosphate binding"/>
    <property type="evidence" value="ECO:0007669"/>
    <property type="project" value="TreeGrafter"/>
</dbReference>
<evidence type="ECO:0000313" key="2">
    <source>
        <dbReference type="EMBL" id="PSL53408.1"/>
    </source>
</evidence>
<name>A0A2P8I4M4_SACCR</name>
<dbReference type="GO" id="GO:0015888">
    <property type="term" value="P:thiamine transport"/>
    <property type="evidence" value="ECO:0007669"/>
    <property type="project" value="TreeGrafter"/>
</dbReference>
<dbReference type="EMBL" id="PYAX01000009">
    <property type="protein sequence ID" value="PSL53408.1"/>
    <property type="molecule type" value="Genomic_DNA"/>
</dbReference>
<sequence>MNHTRVLRSVGVGVTALALVAACGTPPPKDGAASDTPAATAKSAAEFGGFDKLVEAAKEEGKLNVIALPPDWANYGEMISAFEAEYGIEVDSAQPDASSQDEINAANQLKGGDRAPDVFDLGLTVALANTAMFAPYQVRTWADIPDELKEPSGLYYGDYGGFMSIGYDAAKVPAPTSVKDLLKPEYQGKVALNGDPTQAGAAFSGVVMAALGNGGSADDIAPGVEFFKQLKAAGNFLPVDPSPATIESGQTPVVIDWDYTNAAQTAKLAGKVDWKVVVPAEAQVGGYYNQAINSDAPHPAAARLWQEFLYSDKGQNIFLKGLSRPVRMDAMTKSGTVDAAAAAKLPKTSEKQVFPTQEQSDKAKQVLAATWAQAVG</sequence>
<organism evidence="2 3">
    <name type="scientific">Saccharothrix carnea</name>
    <dbReference type="NCBI Taxonomy" id="1280637"/>
    <lineage>
        <taxon>Bacteria</taxon>
        <taxon>Bacillati</taxon>
        <taxon>Actinomycetota</taxon>
        <taxon>Actinomycetes</taxon>
        <taxon>Pseudonocardiales</taxon>
        <taxon>Pseudonocardiaceae</taxon>
        <taxon>Saccharothrix</taxon>
    </lineage>
</organism>
<dbReference type="Gene3D" id="3.40.190.10">
    <property type="entry name" value="Periplasmic binding protein-like II"/>
    <property type="match status" value="2"/>
</dbReference>
<keyword evidence="3" id="KW-1185">Reference proteome</keyword>
<accession>A0A2P8I4M4</accession>
<dbReference type="OrthoDB" id="366726at2"/>
<dbReference type="PANTHER" id="PTHR30006">
    <property type="entry name" value="THIAMINE-BINDING PERIPLASMIC PROTEIN-RELATED"/>
    <property type="match status" value="1"/>
</dbReference>
<evidence type="ECO:0000313" key="3">
    <source>
        <dbReference type="Proteomes" id="UP000241118"/>
    </source>
</evidence>
<dbReference type="GO" id="GO:0030288">
    <property type="term" value="C:outer membrane-bounded periplasmic space"/>
    <property type="evidence" value="ECO:0007669"/>
    <property type="project" value="TreeGrafter"/>
</dbReference>
<comment type="caution">
    <text evidence="2">The sequence shown here is derived from an EMBL/GenBank/DDBJ whole genome shotgun (WGS) entry which is preliminary data.</text>
</comment>
<keyword evidence="1" id="KW-0732">Signal</keyword>
<dbReference type="AlphaFoldDB" id="A0A2P8I4M4"/>
<evidence type="ECO:0000256" key="1">
    <source>
        <dbReference type="ARBA" id="ARBA00022729"/>
    </source>
</evidence>
<proteinExistence type="predicted"/>
<gene>
    <name evidence="2" type="ORF">B0I31_109198</name>
</gene>
<dbReference type="SUPFAM" id="SSF53850">
    <property type="entry name" value="Periplasmic binding protein-like II"/>
    <property type="match status" value="1"/>
</dbReference>
<dbReference type="PANTHER" id="PTHR30006:SF2">
    <property type="entry name" value="ABC TRANSPORTER SUBSTRATE-BINDING PROTEIN"/>
    <property type="match status" value="1"/>
</dbReference>
<dbReference type="PROSITE" id="PS51257">
    <property type="entry name" value="PROKAR_LIPOPROTEIN"/>
    <property type="match status" value="1"/>
</dbReference>
<protein>
    <submittedName>
        <fullName evidence="2">Putative spermidine/putrescine transport system substrate-binding protein</fullName>
    </submittedName>
</protein>
<dbReference type="Proteomes" id="UP000241118">
    <property type="component" value="Unassembled WGS sequence"/>
</dbReference>
<dbReference type="GO" id="GO:0030975">
    <property type="term" value="F:thiamine binding"/>
    <property type="evidence" value="ECO:0007669"/>
    <property type="project" value="TreeGrafter"/>
</dbReference>
<reference evidence="2 3" key="1">
    <citation type="submission" date="2018-03" db="EMBL/GenBank/DDBJ databases">
        <title>Genomic Encyclopedia of Type Strains, Phase III (KMG-III): the genomes of soil and plant-associated and newly described type strains.</title>
        <authorList>
            <person name="Whitman W."/>
        </authorList>
    </citation>
    <scope>NUCLEOTIDE SEQUENCE [LARGE SCALE GENOMIC DNA]</scope>
    <source>
        <strain evidence="2 3">CGMCC 4.7097</strain>
    </source>
</reference>
<dbReference type="RefSeq" id="WP_106618113.1">
    <property type="nucleotide sequence ID" value="NZ_PYAX01000009.1"/>
</dbReference>
<dbReference type="Pfam" id="PF13343">
    <property type="entry name" value="SBP_bac_6"/>
    <property type="match status" value="1"/>
</dbReference>